<feature type="compositionally biased region" description="Polar residues" evidence="1">
    <location>
        <begin position="718"/>
        <end position="729"/>
    </location>
</feature>
<dbReference type="PANTHER" id="PTHR13594">
    <property type="entry name" value="CENTRIOLAR COILED-COIL PROTEIN OF 110 KDA"/>
    <property type="match status" value="1"/>
</dbReference>
<proteinExistence type="predicted"/>
<evidence type="ECO:0000313" key="3">
    <source>
        <dbReference type="Proteomes" id="UP000694388"/>
    </source>
</evidence>
<reference evidence="2" key="2">
    <citation type="submission" date="2025-09" db="UniProtKB">
        <authorList>
            <consortium name="Ensembl"/>
        </authorList>
    </citation>
    <scope>IDENTIFICATION</scope>
</reference>
<organism evidence="2 3">
    <name type="scientific">Eptatretus burgeri</name>
    <name type="common">Inshore hagfish</name>
    <dbReference type="NCBI Taxonomy" id="7764"/>
    <lineage>
        <taxon>Eukaryota</taxon>
        <taxon>Metazoa</taxon>
        <taxon>Chordata</taxon>
        <taxon>Craniata</taxon>
        <taxon>Vertebrata</taxon>
        <taxon>Cyclostomata</taxon>
        <taxon>Myxini</taxon>
        <taxon>Myxiniformes</taxon>
        <taxon>Myxinidae</taxon>
        <taxon>Eptatretinae</taxon>
        <taxon>Eptatretus</taxon>
    </lineage>
</organism>
<dbReference type="Proteomes" id="UP000694388">
    <property type="component" value="Unplaced"/>
</dbReference>
<evidence type="ECO:0000313" key="2">
    <source>
        <dbReference type="Ensembl" id="ENSEBUP00000027258.1"/>
    </source>
</evidence>
<dbReference type="Ensembl" id="ENSEBUT00000027834.1">
    <property type="protein sequence ID" value="ENSEBUP00000027258.1"/>
    <property type="gene ID" value="ENSEBUG00000016711.1"/>
</dbReference>
<dbReference type="GO" id="GO:0032053">
    <property type="term" value="P:ciliary basal body organization"/>
    <property type="evidence" value="ECO:0007669"/>
    <property type="project" value="TreeGrafter"/>
</dbReference>
<dbReference type="GO" id="GO:0007099">
    <property type="term" value="P:centriole replication"/>
    <property type="evidence" value="ECO:0007669"/>
    <property type="project" value="InterPro"/>
</dbReference>
<dbReference type="InterPro" id="IPR033207">
    <property type="entry name" value="CCP110"/>
</dbReference>
<dbReference type="GO" id="GO:0005814">
    <property type="term" value="C:centriole"/>
    <property type="evidence" value="ECO:0007669"/>
    <property type="project" value="InterPro"/>
</dbReference>
<name>A0A8C4X263_EPTBU</name>
<accession>A0A8C4X263</accession>
<feature type="region of interest" description="Disordered" evidence="1">
    <location>
        <begin position="714"/>
        <end position="764"/>
    </location>
</feature>
<evidence type="ECO:0008006" key="4">
    <source>
        <dbReference type="Google" id="ProtNLM"/>
    </source>
</evidence>
<dbReference type="GO" id="GO:0032465">
    <property type="term" value="P:regulation of cytokinesis"/>
    <property type="evidence" value="ECO:0007669"/>
    <property type="project" value="InterPro"/>
</dbReference>
<reference evidence="2" key="1">
    <citation type="submission" date="2025-08" db="UniProtKB">
        <authorList>
            <consortium name="Ensembl"/>
        </authorList>
    </citation>
    <scope>IDENTIFICATION</scope>
</reference>
<feature type="compositionally biased region" description="Basic and acidic residues" evidence="1">
    <location>
        <begin position="736"/>
        <end position="755"/>
    </location>
</feature>
<dbReference type="AlphaFoldDB" id="A0A8C4X263"/>
<dbReference type="GO" id="GO:1903723">
    <property type="term" value="P:negative regulation of centriole elongation"/>
    <property type="evidence" value="ECO:0007669"/>
    <property type="project" value="TreeGrafter"/>
</dbReference>
<protein>
    <recommendedName>
        <fullName evidence="4">Centriolar coiled coil protein 110kDa</fullName>
    </recommendedName>
</protein>
<feature type="region of interest" description="Disordered" evidence="1">
    <location>
        <begin position="175"/>
        <end position="194"/>
    </location>
</feature>
<evidence type="ECO:0000256" key="1">
    <source>
        <dbReference type="SAM" id="MobiDB-lite"/>
    </source>
</evidence>
<dbReference type="PANTHER" id="PTHR13594:SF1">
    <property type="entry name" value="CENTRIOLAR COILED-COIL PROTEIN OF 110 KDA"/>
    <property type="match status" value="1"/>
</dbReference>
<keyword evidence="3" id="KW-1185">Reference proteome</keyword>
<sequence>MTWRESYEDFASKQMSNLLLEEERSGLVEPTFDEPRGTSLIHFRGIPILPPVIQKMVAGNTLQDSKSQEVGMPSLVDTTKHTVVFENFQDEDNFNGGGVEHETKDHLADKEMNDTAVIALQNDQDLKSANRKMSIQSQINASSGTVKGSNLAAKQNGALFRLAAFMKSQERIFKKGQGSKKPTKYDEGRASQEMCGETTAGLQVKSNADINGLSEAIPQSLNGVYSAPQGRNSNKKENYLSTRKCNIRQLWQQGWKDVLVGIESRRACKESSSEDEGALSVDGSYLQLPFPQKTAGDGTVSKSAVTSQHGINICDRTSIICEHNTQEGQTFDDRSDLEKPIAARLCHRLAETKGCESKTLHVDVLNAELMSNECSLIDKIEKSSLDAPPVTFRMEDQMGKELGLASCLQKRVQAPLSHPLKICKKGTSPFPINISYDVERQSPFLRLNEQSSFRENLANPCDNHQCDCNPDFPAKCKLDFVGTPHLDLNLPSLESTGVLDSTANHAENEQRMLEHRMHELEERHKLQLCMLLAEQQRERAQLLAGVCLKNTRTHDQGPASFVHIAKALHSGVSSETSSCMSSFSEKLSFSKPLPTENRAKASAAPLSSAFLEMAYERITAVGKGFLTRRLLQTEKLQYLRQTVRDTSALLEGLQKENQMKMASSSQDLMLEKQVIAQLHAALSEVHNIFHSANPAIRMLILQRDRDLQFERKHRQMDKLQNSSKCQQKASGKRQTKVVDGKSSESRANIRRELSRQRAQHGHKS</sequence>
<dbReference type="GeneTree" id="ENSGT00390000004090"/>